<dbReference type="InterPro" id="IPR002110">
    <property type="entry name" value="Ankyrin_rpt"/>
</dbReference>
<dbReference type="Pfam" id="PF04146">
    <property type="entry name" value="YTH"/>
    <property type="match status" value="1"/>
</dbReference>
<sequence length="1308" mass="148705">METSKRRDRGKNSKWNKTVDANCLESMPEKMRIEIDKIFKEFLDDPDKNEHIFPADLNNLQRKYIHNVAQKQNIISRSYGKEPNRKLHIKKKSQQLGNQYFEVIPCEQAQYYLNDFVHIPAPPTVTHKPSNTYNVYKAAGKLINSPPVVPTATTIKPEMAEIRQNLPVFDYKQLILETVNNHQITVISAETGSGKTTQVPQFILEDCAESQRPCKIVCTQPRRISTIAAAERVSFERGDAIGSTVGYHIKLEQNYGFNTNIIFCTTGVLLRNLMCSVDGLSKITHIIIDEIHERDKLADFLLICLKQDLNKYPNLKIILMSATISVSKFEEYFTNVQVLSLPGRLYPIDVQYLEDVLVLTKYMSAEMRAAKQKRNAFEQLAALKPDNHTEDNQPQEHQSNPYIDEALEEYLHFSNDYDYHLHHTEATANLGMYFFNGGSVDYQHTKTGQTALMIASFLGDKEFVSKLCNMGANLDLCCKLHKTAFDYARDNPEILRILAYVKNKRQSTDDSETNTKEGALLLELFDKTTPDYFIDYDLIVTLVSFIHANSDSDASILIFLPGYDEIMLCSDRLMRSSLDPASFKVFYLHSSINMKEQSNVFKKLNNLRKVILSTNIAETSVTIADVVFVIDVGKVKEKCFDSYNKVSSLQTRWVSQACANQRKGRAGRTRAGVCFRLYSKQRFEHMDKERIPEILRVSLEELCLHTKILAPKDMNIHNFLSLAPDPPSASSIKVAIENLQFLGALDEEEDLTRLGAYLAQLTIEPHLGKMLIYGVIFRCLEPILTLVASMAHKDPFQLPPQANLKTWAAEKRRSLIDGVLSDHVLYLELFAKWQECSVTGKVSQFCNEYFISNATMNLILETRSQLLGQLRSIMFFNPKVNLEDFNRNANCWPFVKLIICTGCYPNVAYPISHQGTLATRSEQKVHVHSSSICGKRNITSWLIFDELVKHGNGLFIRGVTAVTTATIGLVCGVHTVTPSPNVLNIDDWMEFEYPNHNLIYLRKALETLIGNVLTCPRYSYTEYDNIIIKTVRSILDAEETVADLKPPLHIGRKPRFFLPLPQSQRYRAGGDNWRERKNDFNRHPPQNNAAYQNPVGYRPGSSPRKITGAIKRSSNSATRANSIECDRADSAQNRKLFARHNGGPPGLGGEFEGASSGGNRWRFDVPEPLVDDGKIFILIKPKQTRNVDIAQQTSKWIFAPQTEKKILTYRSYRKPVILLFTVHQTNAFQGVARFVKLYSEKTGKPTAVIEWLFKTEVPFIHLRHLRNPYNDNRPIFEGADGQIVQEKVGDEFLRIYTGSFQDAGGVNA</sequence>
<dbReference type="InterPro" id="IPR011709">
    <property type="entry name" value="DEAD-box_helicase_OB_fold"/>
</dbReference>
<dbReference type="Gene3D" id="3.40.50.300">
    <property type="entry name" value="P-loop containing nucleotide triphosphate hydrolases"/>
    <property type="match status" value="2"/>
</dbReference>
<dbReference type="PANTHER" id="PTHR18934:SF213">
    <property type="entry name" value="3'-5' RNA HELICASE YTHDC2"/>
    <property type="match status" value="1"/>
</dbReference>
<dbReference type="Pfam" id="PF01424">
    <property type="entry name" value="R3H"/>
    <property type="match status" value="1"/>
</dbReference>
<feature type="domain" description="Helicase ATP-binding" evidence="11">
    <location>
        <begin position="176"/>
        <end position="342"/>
    </location>
</feature>
<feature type="repeat" description="ANK" evidence="7">
    <location>
        <begin position="447"/>
        <end position="479"/>
    </location>
</feature>
<dbReference type="Gene3D" id="1.25.40.20">
    <property type="entry name" value="Ankyrin repeat-containing domain"/>
    <property type="match status" value="1"/>
</dbReference>
<dbReference type="InterPro" id="IPR036867">
    <property type="entry name" value="R3H_dom_sf"/>
</dbReference>
<evidence type="ECO:0000256" key="5">
    <source>
        <dbReference type="ARBA" id="ARBA00022884"/>
    </source>
</evidence>
<keyword evidence="7" id="KW-0040">ANK repeat</keyword>
<dbReference type="CDD" id="cd02325">
    <property type="entry name" value="R3H"/>
    <property type="match status" value="1"/>
</dbReference>
<evidence type="ECO:0000259" key="10">
    <source>
        <dbReference type="PROSITE" id="PS51061"/>
    </source>
</evidence>
<keyword evidence="4" id="KW-0067">ATP-binding</keyword>
<dbReference type="SMART" id="SM00393">
    <property type="entry name" value="R3H"/>
    <property type="match status" value="1"/>
</dbReference>
<dbReference type="CDD" id="cd21134">
    <property type="entry name" value="YTH"/>
    <property type="match status" value="1"/>
</dbReference>
<dbReference type="Pfam" id="PF07717">
    <property type="entry name" value="OB_NTP_bind"/>
    <property type="match status" value="1"/>
</dbReference>
<dbReference type="PROSITE" id="PS51061">
    <property type="entry name" value="R3H"/>
    <property type="match status" value="1"/>
</dbReference>
<evidence type="ECO:0000256" key="2">
    <source>
        <dbReference type="ARBA" id="ARBA00022801"/>
    </source>
</evidence>
<protein>
    <recommendedName>
        <fullName evidence="15">ATP-dependent RNA helicase YTHDC2</fullName>
    </recommendedName>
</protein>
<keyword evidence="2" id="KW-0378">Hydrolase</keyword>
<dbReference type="EMBL" id="OU900102">
    <property type="protein sequence ID" value="CAG9865213.1"/>
    <property type="molecule type" value="Genomic_DNA"/>
</dbReference>
<dbReference type="InterPro" id="IPR007275">
    <property type="entry name" value="YTH_domain"/>
</dbReference>
<dbReference type="InterPro" id="IPR036770">
    <property type="entry name" value="Ankyrin_rpt-contain_sf"/>
</dbReference>
<dbReference type="InterPro" id="IPR001650">
    <property type="entry name" value="Helicase_C-like"/>
</dbReference>
<dbReference type="CDD" id="cd17917">
    <property type="entry name" value="DEXHc_RHA-like"/>
    <property type="match status" value="1"/>
</dbReference>
<gene>
    <name evidence="13" type="ORF">PHYEVI_LOCUS11455</name>
</gene>
<evidence type="ECO:0000313" key="14">
    <source>
        <dbReference type="Proteomes" id="UP001153712"/>
    </source>
</evidence>
<reference evidence="13" key="1">
    <citation type="submission" date="2022-01" db="EMBL/GenBank/DDBJ databases">
        <authorList>
            <person name="King R."/>
        </authorList>
    </citation>
    <scope>NUCLEOTIDE SEQUENCE</scope>
</reference>
<dbReference type="SMART" id="SM00490">
    <property type="entry name" value="HELICc"/>
    <property type="match status" value="1"/>
</dbReference>
<dbReference type="GO" id="GO:0003723">
    <property type="term" value="F:RNA binding"/>
    <property type="evidence" value="ECO:0007669"/>
    <property type="project" value="UniProtKB-KW"/>
</dbReference>
<dbReference type="FunFam" id="1.20.120.1080:FF:000002">
    <property type="entry name" value="Putative ATP-dependent RNA helicase DHX36"/>
    <property type="match status" value="1"/>
</dbReference>
<evidence type="ECO:0000259" key="11">
    <source>
        <dbReference type="PROSITE" id="PS51192"/>
    </source>
</evidence>
<dbReference type="PROSITE" id="PS51194">
    <property type="entry name" value="HELICASE_CTER"/>
    <property type="match status" value="1"/>
</dbReference>
<dbReference type="Gene3D" id="3.10.590.10">
    <property type="entry name" value="ph1033 like domains"/>
    <property type="match status" value="1"/>
</dbReference>
<keyword evidence="1" id="KW-0547">Nucleotide-binding</keyword>
<evidence type="ECO:0000256" key="1">
    <source>
        <dbReference type="ARBA" id="ARBA00022741"/>
    </source>
</evidence>
<dbReference type="SUPFAM" id="SSF52540">
    <property type="entry name" value="P-loop containing nucleoside triphosphate hydrolases"/>
    <property type="match status" value="2"/>
</dbReference>
<dbReference type="Pfam" id="PF04408">
    <property type="entry name" value="WHD_HA2"/>
    <property type="match status" value="1"/>
</dbReference>
<evidence type="ECO:0000256" key="3">
    <source>
        <dbReference type="ARBA" id="ARBA00022806"/>
    </source>
</evidence>
<evidence type="ECO:0008006" key="15">
    <source>
        <dbReference type="Google" id="ProtNLM"/>
    </source>
</evidence>
<dbReference type="PROSITE" id="PS51192">
    <property type="entry name" value="HELICASE_ATP_BIND_1"/>
    <property type="match status" value="1"/>
</dbReference>
<evidence type="ECO:0000256" key="7">
    <source>
        <dbReference type="PROSITE-ProRule" id="PRU00023"/>
    </source>
</evidence>
<dbReference type="FunFam" id="3.40.50.300:FF:000526">
    <property type="entry name" value="DExH-box ATP-dependent RNA helicase DExH3"/>
    <property type="match status" value="1"/>
</dbReference>
<feature type="domain" description="Helicase C-terminal" evidence="12">
    <location>
        <begin position="538"/>
        <end position="710"/>
    </location>
</feature>
<dbReference type="InterPro" id="IPR011545">
    <property type="entry name" value="DEAD/DEAH_box_helicase_dom"/>
</dbReference>
<name>A0A9N9U1Y8_PHYSR</name>
<dbReference type="InterPro" id="IPR001374">
    <property type="entry name" value="R3H_dom"/>
</dbReference>
<dbReference type="SMART" id="SM00487">
    <property type="entry name" value="DEXDc"/>
    <property type="match status" value="1"/>
</dbReference>
<accession>A0A9N9U1Y8</accession>
<dbReference type="Pfam" id="PF21010">
    <property type="entry name" value="HA2_C"/>
    <property type="match status" value="1"/>
</dbReference>
<dbReference type="SUPFAM" id="SSF82708">
    <property type="entry name" value="R3H domain"/>
    <property type="match status" value="1"/>
</dbReference>
<dbReference type="Gene3D" id="3.30.1370.50">
    <property type="entry name" value="R3H-like domain"/>
    <property type="match status" value="1"/>
</dbReference>
<dbReference type="InterPro" id="IPR007502">
    <property type="entry name" value="Helicase-assoc_dom"/>
</dbReference>
<dbReference type="Pfam" id="PF00270">
    <property type="entry name" value="DEAD"/>
    <property type="match status" value="1"/>
</dbReference>
<evidence type="ECO:0000313" key="13">
    <source>
        <dbReference type="EMBL" id="CAG9865213.1"/>
    </source>
</evidence>
<dbReference type="SMART" id="SM00847">
    <property type="entry name" value="HA2"/>
    <property type="match status" value="1"/>
</dbReference>
<evidence type="ECO:0000256" key="6">
    <source>
        <dbReference type="ARBA" id="ARBA00060772"/>
    </source>
</evidence>
<keyword evidence="3" id="KW-0347">Helicase</keyword>
<keyword evidence="14" id="KW-1185">Reference proteome</keyword>
<dbReference type="InterPro" id="IPR014001">
    <property type="entry name" value="Helicase_ATP-bd"/>
</dbReference>
<dbReference type="CDD" id="cd18791">
    <property type="entry name" value="SF2_C_RHA"/>
    <property type="match status" value="1"/>
</dbReference>
<feature type="domain" description="R3H" evidence="10">
    <location>
        <begin position="29"/>
        <end position="93"/>
    </location>
</feature>
<dbReference type="OrthoDB" id="6103986at2759"/>
<comment type="similarity">
    <text evidence="6">Belongs to the DExH box helicase family.</text>
</comment>
<evidence type="ECO:0000259" key="12">
    <source>
        <dbReference type="PROSITE" id="PS51194"/>
    </source>
</evidence>
<evidence type="ECO:0000256" key="4">
    <source>
        <dbReference type="ARBA" id="ARBA00022840"/>
    </source>
</evidence>
<dbReference type="PROSITE" id="PS50088">
    <property type="entry name" value="ANK_REPEAT"/>
    <property type="match status" value="1"/>
</dbReference>
<dbReference type="PROSITE" id="PS50882">
    <property type="entry name" value="YTH"/>
    <property type="match status" value="1"/>
</dbReference>
<dbReference type="InterPro" id="IPR048333">
    <property type="entry name" value="HA2_WH"/>
</dbReference>
<dbReference type="PROSITE" id="PS50297">
    <property type="entry name" value="ANK_REP_REGION"/>
    <property type="match status" value="1"/>
</dbReference>
<dbReference type="GO" id="GO:0005524">
    <property type="term" value="F:ATP binding"/>
    <property type="evidence" value="ECO:0007669"/>
    <property type="project" value="UniProtKB-KW"/>
</dbReference>
<dbReference type="GO" id="GO:0004386">
    <property type="term" value="F:helicase activity"/>
    <property type="evidence" value="ECO:0007669"/>
    <property type="project" value="UniProtKB-KW"/>
</dbReference>
<proteinExistence type="inferred from homology"/>
<dbReference type="PANTHER" id="PTHR18934">
    <property type="entry name" value="ATP-DEPENDENT RNA HELICASE"/>
    <property type="match status" value="1"/>
</dbReference>
<keyword evidence="5" id="KW-0694">RNA-binding</keyword>
<dbReference type="Proteomes" id="UP001153712">
    <property type="component" value="Chromosome 9"/>
</dbReference>
<dbReference type="Gene3D" id="1.20.120.1080">
    <property type="match status" value="1"/>
</dbReference>
<feature type="region of interest" description="Disordered" evidence="8">
    <location>
        <begin position="1079"/>
        <end position="1099"/>
    </location>
</feature>
<evidence type="ECO:0000256" key="8">
    <source>
        <dbReference type="SAM" id="MobiDB-lite"/>
    </source>
</evidence>
<dbReference type="Pfam" id="PF00271">
    <property type="entry name" value="Helicase_C"/>
    <property type="match status" value="1"/>
</dbReference>
<dbReference type="SUPFAM" id="SSF48403">
    <property type="entry name" value="Ankyrin repeat"/>
    <property type="match status" value="1"/>
</dbReference>
<dbReference type="GO" id="GO:0016787">
    <property type="term" value="F:hydrolase activity"/>
    <property type="evidence" value="ECO:0007669"/>
    <property type="project" value="UniProtKB-KW"/>
</dbReference>
<dbReference type="InterPro" id="IPR027417">
    <property type="entry name" value="P-loop_NTPase"/>
</dbReference>
<feature type="domain" description="YTH" evidence="9">
    <location>
        <begin position="1174"/>
        <end position="1296"/>
    </location>
</feature>
<organism evidence="13 14">
    <name type="scientific">Phyllotreta striolata</name>
    <name type="common">Striped flea beetle</name>
    <name type="synonym">Crioceris striolata</name>
    <dbReference type="NCBI Taxonomy" id="444603"/>
    <lineage>
        <taxon>Eukaryota</taxon>
        <taxon>Metazoa</taxon>
        <taxon>Ecdysozoa</taxon>
        <taxon>Arthropoda</taxon>
        <taxon>Hexapoda</taxon>
        <taxon>Insecta</taxon>
        <taxon>Pterygota</taxon>
        <taxon>Neoptera</taxon>
        <taxon>Endopterygota</taxon>
        <taxon>Coleoptera</taxon>
        <taxon>Polyphaga</taxon>
        <taxon>Cucujiformia</taxon>
        <taxon>Chrysomeloidea</taxon>
        <taxon>Chrysomelidae</taxon>
        <taxon>Galerucinae</taxon>
        <taxon>Alticini</taxon>
        <taxon>Phyllotreta</taxon>
    </lineage>
</organism>
<evidence type="ECO:0000259" key="9">
    <source>
        <dbReference type="PROSITE" id="PS50882"/>
    </source>
</evidence>